<evidence type="ECO:0000313" key="2">
    <source>
        <dbReference type="EMBL" id="KAF1983565.1"/>
    </source>
</evidence>
<reference evidence="2" key="1">
    <citation type="journal article" date="2020" name="Stud. Mycol.">
        <title>101 Dothideomycetes genomes: a test case for predicting lifestyles and emergence of pathogens.</title>
        <authorList>
            <person name="Haridas S."/>
            <person name="Albert R."/>
            <person name="Binder M."/>
            <person name="Bloem J."/>
            <person name="Labutti K."/>
            <person name="Salamov A."/>
            <person name="Andreopoulos B."/>
            <person name="Baker S."/>
            <person name="Barry K."/>
            <person name="Bills G."/>
            <person name="Bluhm B."/>
            <person name="Cannon C."/>
            <person name="Castanera R."/>
            <person name="Culley D."/>
            <person name="Daum C."/>
            <person name="Ezra D."/>
            <person name="Gonzalez J."/>
            <person name="Henrissat B."/>
            <person name="Kuo A."/>
            <person name="Liang C."/>
            <person name="Lipzen A."/>
            <person name="Lutzoni F."/>
            <person name="Magnuson J."/>
            <person name="Mondo S."/>
            <person name="Nolan M."/>
            <person name="Ohm R."/>
            <person name="Pangilinan J."/>
            <person name="Park H.-J."/>
            <person name="Ramirez L."/>
            <person name="Alfaro M."/>
            <person name="Sun H."/>
            <person name="Tritt A."/>
            <person name="Yoshinaga Y."/>
            <person name="Zwiers L.-H."/>
            <person name="Turgeon B."/>
            <person name="Goodwin S."/>
            <person name="Spatafora J."/>
            <person name="Crous P."/>
            <person name="Grigoriev I."/>
        </authorList>
    </citation>
    <scope>NUCLEOTIDE SEQUENCE</scope>
    <source>
        <strain evidence="2">CBS 113979</strain>
    </source>
</reference>
<accession>A0A6G1GRK2</accession>
<name>A0A6G1GRK2_9PEZI</name>
<sequence>MWRSCADVAEWLCSCGAVASWISKNIPGSEGRPPGPRIKHLDEGPYSRLKLGIGSDKRRDFVYIGVFLSELLYLKTRSGPGIGWESTYCRERDMRGWLTSCCVLSVWLVGLWIRPLVSPQLVEKL</sequence>
<keyword evidence="1" id="KW-0472">Membrane</keyword>
<keyword evidence="1" id="KW-1133">Transmembrane helix</keyword>
<dbReference type="Proteomes" id="UP000800041">
    <property type="component" value="Unassembled WGS sequence"/>
</dbReference>
<feature type="transmembrane region" description="Helical" evidence="1">
    <location>
        <begin position="97"/>
        <end position="117"/>
    </location>
</feature>
<evidence type="ECO:0000256" key="1">
    <source>
        <dbReference type="SAM" id="Phobius"/>
    </source>
</evidence>
<gene>
    <name evidence="2" type="ORF">K402DRAFT_164425</name>
</gene>
<evidence type="ECO:0000313" key="3">
    <source>
        <dbReference type="Proteomes" id="UP000800041"/>
    </source>
</evidence>
<keyword evidence="3" id="KW-1185">Reference proteome</keyword>
<protein>
    <submittedName>
        <fullName evidence="2">Uncharacterized protein</fullName>
    </submittedName>
</protein>
<dbReference type="AlphaFoldDB" id="A0A6G1GRK2"/>
<organism evidence="2 3">
    <name type="scientific">Aulographum hederae CBS 113979</name>
    <dbReference type="NCBI Taxonomy" id="1176131"/>
    <lineage>
        <taxon>Eukaryota</taxon>
        <taxon>Fungi</taxon>
        <taxon>Dikarya</taxon>
        <taxon>Ascomycota</taxon>
        <taxon>Pezizomycotina</taxon>
        <taxon>Dothideomycetes</taxon>
        <taxon>Pleosporomycetidae</taxon>
        <taxon>Aulographales</taxon>
        <taxon>Aulographaceae</taxon>
    </lineage>
</organism>
<dbReference type="EMBL" id="ML977174">
    <property type="protein sequence ID" value="KAF1983565.1"/>
    <property type="molecule type" value="Genomic_DNA"/>
</dbReference>
<proteinExistence type="predicted"/>
<keyword evidence="1" id="KW-0812">Transmembrane</keyword>